<evidence type="ECO:0000256" key="3">
    <source>
        <dbReference type="ARBA" id="ARBA00012362"/>
    </source>
</evidence>
<evidence type="ECO:0000256" key="5">
    <source>
        <dbReference type="ARBA" id="ARBA00022793"/>
    </source>
</evidence>
<keyword evidence="7" id="KW-0057">Aromatic amino acid biosynthesis</keyword>
<dbReference type="RefSeq" id="WP_162387210.1">
    <property type="nucleotide sequence ID" value="NZ_CP045997.1"/>
</dbReference>
<dbReference type="InterPro" id="IPR013798">
    <property type="entry name" value="Indole-3-glycerol_P_synth_dom"/>
</dbReference>
<keyword evidence="5" id="KW-0210">Decarboxylase</keyword>
<evidence type="ECO:0000313" key="10">
    <source>
        <dbReference type="EMBL" id="QHV96799.1"/>
    </source>
</evidence>
<dbReference type="Proteomes" id="UP000464577">
    <property type="component" value="Chromosome"/>
</dbReference>
<dbReference type="PANTHER" id="PTHR22854">
    <property type="entry name" value="TRYPTOPHAN BIOSYNTHESIS PROTEIN"/>
    <property type="match status" value="1"/>
</dbReference>
<dbReference type="Gene3D" id="3.20.20.70">
    <property type="entry name" value="Aldolase class I"/>
    <property type="match status" value="1"/>
</dbReference>
<dbReference type="Pfam" id="PF00218">
    <property type="entry name" value="IGPS"/>
    <property type="match status" value="1"/>
</dbReference>
<accession>A0A6P1VYK8</accession>
<evidence type="ECO:0000256" key="1">
    <source>
        <dbReference type="ARBA" id="ARBA00001633"/>
    </source>
</evidence>
<dbReference type="EC" id="4.1.1.48" evidence="3"/>
<evidence type="ECO:0000256" key="4">
    <source>
        <dbReference type="ARBA" id="ARBA00022605"/>
    </source>
</evidence>
<evidence type="ECO:0000259" key="9">
    <source>
        <dbReference type="Pfam" id="PF00218"/>
    </source>
</evidence>
<dbReference type="KEGG" id="senf:GJR95_18075"/>
<keyword evidence="11" id="KW-1185">Reference proteome</keyword>
<organism evidence="10 11">
    <name type="scientific">Spirosoma endbachense</name>
    <dbReference type="NCBI Taxonomy" id="2666025"/>
    <lineage>
        <taxon>Bacteria</taxon>
        <taxon>Pseudomonadati</taxon>
        <taxon>Bacteroidota</taxon>
        <taxon>Cytophagia</taxon>
        <taxon>Cytophagales</taxon>
        <taxon>Cytophagaceae</taxon>
        <taxon>Spirosoma</taxon>
    </lineage>
</organism>
<dbReference type="AlphaFoldDB" id="A0A6P1VYK8"/>
<dbReference type="GO" id="GO:0004640">
    <property type="term" value="F:phosphoribosylanthranilate isomerase activity"/>
    <property type="evidence" value="ECO:0007669"/>
    <property type="project" value="TreeGrafter"/>
</dbReference>
<keyword evidence="4" id="KW-0028">Amino-acid biosynthesis</keyword>
<comment type="pathway">
    <text evidence="2">Amino-acid biosynthesis; L-tryptophan biosynthesis; L-tryptophan from chorismate: step 4/5.</text>
</comment>
<keyword evidence="6" id="KW-0822">Tryptophan biosynthesis</keyword>
<sequence length="284" mass="30559">MTIFDTIVAQKRQEVARRRAITPSRQLQNWPLFKRQPLSICQSLTATTSSGIIAECKQKTTASGFASEQMSVRETAAGYVRAGAACLSVLTDGPFFGGYTDDLIQARLGNPSTPILRKDFIVDPYQILEAKAIGADCILLMAACLQPNDVIEYSQLAHALGMEVLLEVGSAAEIESYLHESIDLVGVSQCAGNSCVTSAEFARQLAPLIPDQFIKVAQNGKQSAGSILALKQAGYQGFLLGDSLWCSVMKKSAGKPVIPGMSSAGRFTPNQQAHFQPSSFPVYF</sequence>
<gene>
    <name evidence="10" type="ORF">GJR95_18075</name>
</gene>
<dbReference type="UniPathway" id="UPA00035">
    <property type="reaction ID" value="UER00043"/>
</dbReference>
<dbReference type="CDD" id="cd00331">
    <property type="entry name" value="IGPS"/>
    <property type="match status" value="1"/>
</dbReference>
<protein>
    <recommendedName>
        <fullName evidence="3">indole-3-glycerol-phosphate synthase</fullName>
        <ecNumber evidence="3">4.1.1.48</ecNumber>
    </recommendedName>
</protein>
<evidence type="ECO:0000256" key="8">
    <source>
        <dbReference type="ARBA" id="ARBA00023239"/>
    </source>
</evidence>
<dbReference type="EMBL" id="CP045997">
    <property type="protein sequence ID" value="QHV96799.1"/>
    <property type="molecule type" value="Genomic_DNA"/>
</dbReference>
<proteinExistence type="predicted"/>
<evidence type="ECO:0000256" key="7">
    <source>
        <dbReference type="ARBA" id="ARBA00023141"/>
    </source>
</evidence>
<dbReference type="GO" id="GO:0000162">
    <property type="term" value="P:L-tryptophan biosynthetic process"/>
    <property type="evidence" value="ECO:0007669"/>
    <property type="project" value="UniProtKB-UniPathway"/>
</dbReference>
<dbReference type="InterPro" id="IPR013785">
    <property type="entry name" value="Aldolase_TIM"/>
</dbReference>
<dbReference type="InterPro" id="IPR045186">
    <property type="entry name" value="Indole-3-glycerol_P_synth"/>
</dbReference>
<dbReference type="PANTHER" id="PTHR22854:SF2">
    <property type="entry name" value="INDOLE-3-GLYCEROL-PHOSPHATE SYNTHASE"/>
    <property type="match status" value="1"/>
</dbReference>
<evidence type="ECO:0000313" key="11">
    <source>
        <dbReference type="Proteomes" id="UP000464577"/>
    </source>
</evidence>
<dbReference type="InterPro" id="IPR011060">
    <property type="entry name" value="RibuloseP-bd_barrel"/>
</dbReference>
<feature type="domain" description="Indole-3-glycerol phosphate synthase" evidence="9">
    <location>
        <begin position="5"/>
        <end position="245"/>
    </location>
</feature>
<dbReference type="SUPFAM" id="SSF51366">
    <property type="entry name" value="Ribulose-phoshate binding barrel"/>
    <property type="match status" value="1"/>
</dbReference>
<name>A0A6P1VYK8_9BACT</name>
<comment type="catalytic activity">
    <reaction evidence="1">
        <text>1-(2-carboxyphenylamino)-1-deoxy-D-ribulose 5-phosphate + H(+) = (1S,2R)-1-C-(indol-3-yl)glycerol 3-phosphate + CO2 + H2O</text>
        <dbReference type="Rhea" id="RHEA:23476"/>
        <dbReference type="ChEBI" id="CHEBI:15377"/>
        <dbReference type="ChEBI" id="CHEBI:15378"/>
        <dbReference type="ChEBI" id="CHEBI:16526"/>
        <dbReference type="ChEBI" id="CHEBI:58613"/>
        <dbReference type="ChEBI" id="CHEBI:58866"/>
        <dbReference type="EC" id="4.1.1.48"/>
    </reaction>
</comment>
<reference evidence="10 11" key="1">
    <citation type="submission" date="2019-11" db="EMBL/GenBank/DDBJ databases">
        <title>Spirosoma endbachense sp. nov., isolated from a natural salt meadow.</title>
        <authorList>
            <person name="Rojas J."/>
            <person name="Ambika Manirajan B."/>
            <person name="Ratering S."/>
            <person name="Suarez C."/>
            <person name="Geissler-Plaum R."/>
            <person name="Schnell S."/>
        </authorList>
    </citation>
    <scope>NUCLEOTIDE SEQUENCE [LARGE SCALE GENOMIC DNA]</scope>
    <source>
        <strain evidence="10 11">I-24</strain>
    </source>
</reference>
<evidence type="ECO:0000256" key="6">
    <source>
        <dbReference type="ARBA" id="ARBA00022822"/>
    </source>
</evidence>
<dbReference type="GO" id="GO:0004425">
    <property type="term" value="F:indole-3-glycerol-phosphate synthase activity"/>
    <property type="evidence" value="ECO:0007669"/>
    <property type="project" value="UniProtKB-EC"/>
</dbReference>
<keyword evidence="8" id="KW-0456">Lyase</keyword>
<evidence type="ECO:0000256" key="2">
    <source>
        <dbReference type="ARBA" id="ARBA00004696"/>
    </source>
</evidence>